<evidence type="ECO:0000313" key="2">
    <source>
        <dbReference type="Proteomes" id="UP000240424"/>
    </source>
</evidence>
<protein>
    <submittedName>
        <fullName evidence="1">Uncharacterized protein</fullName>
    </submittedName>
</protein>
<proteinExistence type="predicted"/>
<reference evidence="1 2" key="1">
    <citation type="submission" date="2017-01" db="EMBL/GenBank/DDBJ databases">
        <authorList>
            <consortium name="Urmite Genomes"/>
        </authorList>
    </citation>
    <scope>NUCLEOTIDE SEQUENCE [LARGE SCALE GENOMIC DNA]</scope>
    <source>
        <strain evidence="1 2">AB215</strain>
    </source>
</reference>
<dbReference type="RefSeq" id="WP_083745967.1">
    <property type="nucleotide sequence ID" value="NZ_FUEZ01000003.1"/>
</dbReference>
<accession>A0A2U3P2Y3</accession>
<keyword evidence="2" id="KW-1185">Reference proteome</keyword>
<gene>
    <name evidence="1" type="ORF">MNAB215_297</name>
</gene>
<dbReference type="EMBL" id="FUEZ01000003">
    <property type="protein sequence ID" value="SPM38121.1"/>
    <property type="molecule type" value="Genomic_DNA"/>
</dbReference>
<name>A0A2U3P2Y3_9MYCO</name>
<dbReference type="Proteomes" id="UP000240424">
    <property type="component" value="Unassembled WGS sequence"/>
</dbReference>
<sequence>MNFGNYNLNIPDRYDFHTWIWAITKCSGTCIRVSAIAQPVARAFKYSADAASVNGHYTMAVDTPDGLRCGNVYYGQTVATHDVYDWDATTLAGTLNSTFGVGCDGNSGTLSYPFTLTRL</sequence>
<dbReference type="OrthoDB" id="4746900at2"/>
<dbReference type="AlphaFoldDB" id="A0A2U3P2Y3"/>
<evidence type="ECO:0000313" key="1">
    <source>
        <dbReference type="EMBL" id="SPM38121.1"/>
    </source>
</evidence>
<organism evidence="1 2">
    <name type="scientific">Mycobacterium numidiamassiliense</name>
    <dbReference type="NCBI Taxonomy" id="1841861"/>
    <lineage>
        <taxon>Bacteria</taxon>
        <taxon>Bacillati</taxon>
        <taxon>Actinomycetota</taxon>
        <taxon>Actinomycetes</taxon>
        <taxon>Mycobacteriales</taxon>
        <taxon>Mycobacteriaceae</taxon>
        <taxon>Mycobacterium</taxon>
    </lineage>
</organism>